<keyword evidence="2" id="KW-1185">Reference proteome</keyword>
<accession>A0ABY6TU59</accession>
<sequence>MVRQSSSEKVSPARRPVRTDLLHYSLTSTKVKPELAHANPPVELGTIGQDCLGIFRLRFQSNGPSTI</sequence>
<evidence type="ECO:0000313" key="1">
    <source>
        <dbReference type="EMBL" id="VUC21608.1"/>
    </source>
</evidence>
<protein>
    <submittedName>
        <fullName evidence="1">Uncharacterized protein</fullName>
    </submittedName>
</protein>
<dbReference type="Proteomes" id="UP000766486">
    <property type="component" value="Unassembled WGS sequence"/>
</dbReference>
<reference evidence="1 2" key="1">
    <citation type="submission" date="2019-06" db="EMBL/GenBank/DDBJ databases">
        <authorList>
            <person name="Broberg M."/>
        </authorList>
    </citation>
    <scope>NUCLEOTIDE SEQUENCE [LARGE SCALE GENOMIC DNA]</scope>
</reference>
<dbReference type="EMBL" id="CABFNS010000428">
    <property type="protein sequence ID" value="VUC21608.1"/>
    <property type="molecule type" value="Genomic_DNA"/>
</dbReference>
<organism evidence="1 2">
    <name type="scientific">Bionectria ochroleuca</name>
    <name type="common">Gliocladium roseum</name>
    <dbReference type="NCBI Taxonomy" id="29856"/>
    <lineage>
        <taxon>Eukaryota</taxon>
        <taxon>Fungi</taxon>
        <taxon>Dikarya</taxon>
        <taxon>Ascomycota</taxon>
        <taxon>Pezizomycotina</taxon>
        <taxon>Sordariomycetes</taxon>
        <taxon>Hypocreomycetidae</taxon>
        <taxon>Hypocreales</taxon>
        <taxon>Bionectriaceae</taxon>
        <taxon>Clonostachys</taxon>
    </lineage>
</organism>
<proteinExistence type="predicted"/>
<evidence type="ECO:0000313" key="2">
    <source>
        <dbReference type="Proteomes" id="UP000766486"/>
    </source>
</evidence>
<name>A0ABY6TU59_BIOOC</name>
<gene>
    <name evidence="1" type="ORF">CLO192961_LOCUS59151</name>
</gene>
<comment type="caution">
    <text evidence="1">The sequence shown here is derived from an EMBL/GenBank/DDBJ whole genome shotgun (WGS) entry which is preliminary data.</text>
</comment>